<dbReference type="CDD" id="cd03134">
    <property type="entry name" value="GATase1_PfpI_like"/>
    <property type="match status" value="1"/>
</dbReference>
<gene>
    <name evidence="3" type="ORF">CIL03_18010</name>
</gene>
<proteinExistence type="inferred from homology"/>
<evidence type="ECO:0000256" key="1">
    <source>
        <dbReference type="ARBA" id="ARBA00008542"/>
    </source>
</evidence>
<organism evidence="3 4">
    <name type="scientific">Virgibacillus indicus</name>
    <dbReference type="NCBI Taxonomy" id="2024554"/>
    <lineage>
        <taxon>Bacteria</taxon>
        <taxon>Bacillati</taxon>
        <taxon>Bacillota</taxon>
        <taxon>Bacilli</taxon>
        <taxon>Bacillales</taxon>
        <taxon>Bacillaceae</taxon>
        <taxon>Virgibacillus</taxon>
    </lineage>
</organism>
<name>A0A265N580_9BACI</name>
<comment type="caution">
    <text evidence="3">The sequence shown here is derived from an EMBL/GenBank/DDBJ whole genome shotgun (WGS) entry which is preliminary data.</text>
</comment>
<dbReference type="InterPro" id="IPR029062">
    <property type="entry name" value="Class_I_gatase-like"/>
</dbReference>
<dbReference type="EMBL" id="NPMS01000013">
    <property type="protein sequence ID" value="OZU87188.1"/>
    <property type="molecule type" value="Genomic_DNA"/>
</dbReference>
<dbReference type="OrthoDB" id="9792284at2"/>
<dbReference type="NCBIfam" id="TIGR01382">
    <property type="entry name" value="PfpI"/>
    <property type="match status" value="1"/>
</dbReference>
<accession>A0A265N580</accession>
<dbReference type="Pfam" id="PF01965">
    <property type="entry name" value="DJ-1_PfpI"/>
    <property type="match status" value="1"/>
</dbReference>
<sequence length="169" mass="18353">MAKVAFLLASDFEDSEMKNPYEAIKEAGHEVVIIGNEKGITCTGKQNTVSYVTEISSEEADAKDYDAVIIPGGGAPETLRINQATVDFVKDLNQDSKLVGSICHGAQVMISADILRNKEATCFIGIRDDVKNSGATYLDQEVVVSQNIITSRTPKDEPAFIREILAKLD</sequence>
<dbReference type="InterPro" id="IPR006286">
    <property type="entry name" value="C56_PfpI-like"/>
</dbReference>
<keyword evidence="3" id="KW-0378">Hydrolase</keyword>
<dbReference type="GO" id="GO:0008233">
    <property type="term" value="F:peptidase activity"/>
    <property type="evidence" value="ECO:0007669"/>
    <property type="project" value="UniProtKB-KW"/>
</dbReference>
<protein>
    <submittedName>
        <fullName evidence="3">Protease</fullName>
    </submittedName>
</protein>
<dbReference type="PROSITE" id="PS51276">
    <property type="entry name" value="PEPTIDASE_C56_PFPI"/>
    <property type="match status" value="1"/>
</dbReference>
<dbReference type="AlphaFoldDB" id="A0A265N580"/>
<comment type="similarity">
    <text evidence="1">Belongs to the peptidase C56 family.</text>
</comment>
<evidence type="ECO:0000259" key="2">
    <source>
        <dbReference type="Pfam" id="PF01965"/>
    </source>
</evidence>
<keyword evidence="3" id="KW-0645">Protease</keyword>
<evidence type="ECO:0000313" key="3">
    <source>
        <dbReference type="EMBL" id="OZU87188.1"/>
    </source>
</evidence>
<feature type="domain" description="DJ-1/PfpI" evidence="2">
    <location>
        <begin position="2"/>
        <end position="166"/>
    </location>
</feature>
<dbReference type="RefSeq" id="WP_094887272.1">
    <property type="nucleotide sequence ID" value="NZ_NPMS01000013.1"/>
</dbReference>
<dbReference type="Gene3D" id="3.40.50.880">
    <property type="match status" value="1"/>
</dbReference>
<dbReference type="PANTHER" id="PTHR42733">
    <property type="entry name" value="DJ-1 PROTEIN"/>
    <property type="match status" value="1"/>
</dbReference>
<keyword evidence="4" id="KW-1185">Reference proteome</keyword>
<dbReference type="GO" id="GO:0006508">
    <property type="term" value="P:proteolysis"/>
    <property type="evidence" value="ECO:0007669"/>
    <property type="project" value="UniProtKB-KW"/>
</dbReference>
<dbReference type="SUPFAM" id="SSF52317">
    <property type="entry name" value="Class I glutamine amidotransferase-like"/>
    <property type="match status" value="1"/>
</dbReference>
<dbReference type="Proteomes" id="UP000216498">
    <property type="component" value="Unassembled WGS sequence"/>
</dbReference>
<evidence type="ECO:0000313" key="4">
    <source>
        <dbReference type="Proteomes" id="UP000216498"/>
    </source>
</evidence>
<reference evidence="3 4" key="1">
    <citation type="submission" date="2017-08" db="EMBL/GenBank/DDBJ databases">
        <title>Virgibacillus indicus sp. nov. and Virgibacillus profoundi sp. nov, two moderately halophilic bacteria isolated from marine sediment by using the Microfluidic Streak Plate.</title>
        <authorList>
            <person name="Xu B."/>
            <person name="Hu B."/>
            <person name="Wang J."/>
            <person name="Zhu Y."/>
            <person name="Huang L."/>
            <person name="Du W."/>
            <person name="Huang Y."/>
        </authorList>
    </citation>
    <scope>NUCLEOTIDE SEQUENCE [LARGE SCALE GENOMIC DNA]</scope>
    <source>
        <strain evidence="3 4">IO3-P2-C2</strain>
    </source>
</reference>
<dbReference type="InterPro" id="IPR002818">
    <property type="entry name" value="DJ-1/PfpI"/>
</dbReference>
<dbReference type="PANTHER" id="PTHR42733:SF2">
    <property type="entry name" value="DJ-1_THIJ_PFPI FAMILY PROTEIN"/>
    <property type="match status" value="1"/>
</dbReference>